<evidence type="ECO:0000313" key="6">
    <source>
        <dbReference type="EMBL" id="OXA56854.1"/>
    </source>
</evidence>
<dbReference type="EMBL" id="LNIX01000003">
    <property type="protein sequence ID" value="OXA56854.1"/>
    <property type="molecule type" value="Genomic_DNA"/>
</dbReference>
<evidence type="ECO:0000256" key="4">
    <source>
        <dbReference type="ARBA" id="ARBA00023136"/>
    </source>
</evidence>
<feature type="transmembrane region" description="Helical" evidence="5">
    <location>
        <begin position="56"/>
        <end position="74"/>
    </location>
</feature>
<dbReference type="Gene3D" id="1.10.1450.10">
    <property type="entry name" value="Tetraspanin"/>
    <property type="match status" value="1"/>
</dbReference>
<dbReference type="Proteomes" id="UP000198287">
    <property type="component" value="Unassembled WGS sequence"/>
</dbReference>
<comment type="subcellular location">
    <subcellularLocation>
        <location evidence="1">Membrane</location>
        <topology evidence="1">Multi-pass membrane protein</topology>
    </subcellularLocation>
</comment>
<reference evidence="6 7" key="1">
    <citation type="submission" date="2015-12" db="EMBL/GenBank/DDBJ databases">
        <title>The genome of Folsomia candida.</title>
        <authorList>
            <person name="Faddeeva A."/>
            <person name="Derks M.F."/>
            <person name="Anvar Y."/>
            <person name="Smit S."/>
            <person name="Van Straalen N."/>
            <person name="Roelofs D."/>
        </authorList>
    </citation>
    <scope>NUCLEOTIDE SEQUENCE [LARGE SCALE GENOMIC DNA]</scope>
    <source>
        <strain evidence="6 7">VU population</strain>
        <tissue evidence="6">Whole body</tissue>
    </source>
</reference>
<evidence type="ECO:0000256" key="2">
    <source>
        <dbReference type="ARBA" id="ARBA00022692"/>
    </source>
</evidence>
<dbReference type="GO" id="GO:0016020">
    <property type="term" value="C:membrane"/>
    <property type="evidence" value="ECO:0007669"/>
    <property type="project" value="UniProtKB-SubCell"/>
</dbReference>
<evidence type="ECO:0000256" key="1">
    <source>
        <dbReference type="ARBA" id="ARBA00004141"/>
    </source>
</evidence>
<protein>
    <submittedName>
        <fullName evidence="6">CD63 antigen</fullName>
    </submittedName>
</protein>
<gene>
    <name evidence="6" type="ORF">Fcan01_06967</name>
</gene>
<keyword evidence="4 5" id="KW-0472">Membrane</keyword>
<evidence type="ECO:0000256" key="3">
    <source>
        <dbReference type="ARBA" id="ARBA00022989"/>
    </source>
</evidence>
<keyword evidence="2 5" id="KW-0812">Transmembrane</keyword>
<dbReference type="SUPFAM" id="SSF48652">
    <property type="entry name" value="Tetraspanin"/>
    <property type="match status" value="1"/>
</dbReference>
<organism evidence="6 7">
    <name type="scientific">Folsomia candida</name>
    <name type="common">Springtail</name>
    <dbReference type="NCBI Taxonomy" id="158441"/>
    <lineage>
        <taxon>Eukaryota</taxon>
        <taxon>Metazoa</taxon>
        <taxon>Ecdysozoa</taxon>
        <taxon>Arthropoda</taxon>
        <taxon>Hexapoda</taxon>
        <taxon>Collembola</taxon>
        <taxon>Entomobryomorpha</taxon>
        <taxon>Isotomoidea</taxon>
        <taxon>Isotomidae</taxon>
        <taxon>Proisotominae</taxon>
        <taxon>Folsomia</taxon>
    </lineage>
</organism>
<dbReference type="PANTHER" id="PTHR19282:SF452">
    <property type="entry name" value="LD03691P"/>
    <property type="match status" value="1"/>
</dbReference>
<feature type="transmembrane region" description="Helical" evidence="5">
    <location>
        <begin position="81"/>
        <end position="106"/>
    </location>
</feature>
<keyword evidence="3 5" id="KW-1133">Transmembrane helix</keyword>
<dbReference type="InterPro" id="IPR018499">
    <property type="entry name" value="Tetraspanin/Peripherin"/>
</dbReference>
<dbReference type="Pfam" id="PF00335">
    <property type="entry name" value="Tetraspanin"/>
    <property type="match status" value="1"/>
</dbReference>
<dbReference type="AlphaFoldDB" id="A0A226EIK9"/>
<sequence length="273" mass="31257">MAWSETIQTWMRVMCSVLGLSFIVCSILLIYVGALVDNAVFQYGTFIISEDFSNSSRAAILIGVFMLGILWLQITGAIREWAFLMFLNSALLGYLMVLGVVLMHSIQNDEQRLNSQLYYGLLSSLKRYGENSEMGAAFRIGWSHVQRSKNCCGTNNYTDWEDVRMITYDPQVPISCCKHKISFCSDNVTFFNSTEDSEFIHTQGCYSEVRQDIPLDRLLLVIFPFEVIGILSVIMSAYLSWKWRGRGRENRMRIIRNPTGHQNLIEEDSTSQN</sequence>
<proteinExistence type="predicted"/>
<name>A0A226EIK9_FOLCA</name>
<accession>A0A226EIK9</accession>
<dbReference type="InterPro" id="IPR008952">
    <property type="entry name" value="Tetraspanin_EC2_sf"/>
</dbReference>
<keyword evidence="7" id="KW-1185">Reference proteome</keyword>
<dbReference type="PANTHER" id="PTHR19282">
    <property type="entry name" value="TETRASPANIN"/>
    <property type="match status" value="1"/>
</dbReference>
<feature type="transmembrane region" description="Helical" evidence="5">
    <location>
        <begin position="218"/>
        <end position="241"/>
    </location>
</feature>
<feature type="transmembrane region" description="Helical" evidence="5">
    <location>
        <begin position="12"/>
        <end position="36"/>
    </location>
</feature>
<evidence type="ECO:0000313" key="7">
    <source>
        <dbReference type="Proteomes" id="UP000198287"/>
    </source>
</evidence>
<comment type="caution">
    <text evidence="6">The sequence shown here is derived from an EMBL/GenBank/DDBJ whole genome shotgun (WGS) entry which is preliminary data.</text>
</comment>
<evidence type="ECO:0000256" key="5">
    <source>
        <dbReference type="SAM" id="Phobius"/>
    </source>
</evidence>